<dbReference type="Proteomes" id="UP000471293">
    <property type="component" value="Unassembled WGS sequence"/>
</dbReference>
<name>A0A6N9U1G1_STRHA</name>
<proteinExistence type="predicted"/>
<evidence type="ECO:0000313" key="3">
    <source>
        <dbReference type="Proteomes" id="UP000471293"/>
    </source>
</evidence>
<dbReference type="AlphaFoldDB" id="A0A6N9U1G1"/>
<reference evidence="2 3" key="1">
    <citation type="submission" date="2020-01" db="EMBL/GenBank/DDBJ databases">
        <title>Insect and environment-associated Actinomycetes.</title>
        <authorList>
            <person name="Currrie C."/>
            <person name="Chevrette M."/>
            <person name="Carlson C."/>
            <person name="Stubbendieck R."/>
            <person name="Wendt-Pienkowski E."/>
        </authorList>
    </citation>
    <scope>NUCLEOTIDE SEQUENCE [LARGE SCALE GENOMIC DNA]</scope>
    <source>
        <strain evidence="2 3">SID11342</strain>
    </source>
</reference>
<dbReference type="RefSeq" id="WP_164344909.1">
    <property type="nucleotide sequence ID" value="NZ_JAAGLQ010000275.1"/>
</dbReference>
<feature type="region of interest" description="Disordered" evidence="1">
    <location>
        <begin position="144"/>
        <end position="178"/>
    </location>
</feature>
<organism evidence="2 3">
    <name type="scientific">Streptomyces halstedii</name>
    <dbReference type="NCBI Taxonomy" id="1944"/>
    <lineage>
        <taxon>Bacteria</taxon>
        <taxon>Bacillati</taxon>
        <taxon>Actinomycetota</taxon>
        <taxon>Actinomycetes</taxon>
        <taxon>Kitasatosporales</taxon>
        <taxon>Streptomycetaceae</taxon>
        <taxon>Streptomyces</taxon>
    </lineage>
</organism>
<comment type="caution">
    <text evidence="2">The sequence shown here is derived from an EMBL/GenBank/DDBJ whole genome shotgun (WGS) entry which is preliminary data.</text>
</comment>
<dbReference type="InterPro" id="IPR045633">
    <property type="entry name" value="DUF6414"/>
</dbReference>
<protein>
    <submittedName>
        <fullName evidence="2">Uncharacterized protein</fullName>
    </submittedName>
</protein>
<dbReference type="Pfam" id="PF19952">
    <property type="entry name" value="DUF6414"/>
    <property type="match status" value="1"/>
</dbReference>
<sequence length="337" mass="36653">MILREFLYVDTDKVRAMLAQLDGGVAEESRRTERTEKRTTVGPRMAAQHFQGSSGEEYTNKSLGDALFPMLEDALESEGLLSDISLEVSDIEKWNSGEIKQSLPPGSLVRVTAVGSFFDARYVASAFSAFASVNAGLAGLGFSPDDTPSVPTGARGTQGKAKSRQGNQSRLPKNAPPAVPAELEDLIPEFPSIDGVDRTTLRSFVQISRGVFNPGLHINLTPVKDVLISARLQEGRQYLDSEADILLARYGAEPQELTLMGSIGSYGTEEKELPDQNFMNDDGVMSRGSFAEVMNSQMRSLGRIGFIDLPQHPGFSLIPFAVYRSIPRPGRFAPALH</sequence>
<accession>A0A6N9U1G1</accession>
<evidence type="ECO:0000313" key="2">
    <source>
        <dbReference type="EMBL" id="NEA16599.1"/>
    </source>
</evidence>
<dbReference type="EMBL" id="JAAGLQ010000275">
    <property type="protein sequence ID" value="NEA16599.1"/>
    <property type="molecule type" value="Genomic_DNA"/>
</dbReference>
<evidence type="ECO:0000256" key="1">
    <source>
        <dbReference type="SAM" id="MobiDB-lite"/>
    </source>
</evidence>
<gene>
    <name evidence="2" type="ORF">G3I29_13880</name>
</gene>